<organism evidence="7 8">
    <name type="scientific">Phaeodactylibacter xiamenensis</name>
    <dbReference type="NCBI Taxonomy" id="1524460"/>
    <lineage>
        <taxon>Bacteria</taxon>
        <taxon>Pseudomonadati</taxon>
        <taxon>Bacteroidota</taxon>
        <taxon>Saprospiria</taxon>
        <taxon>Saprospirales</taxon>
        <taxon>Haliscomenobacteraceae</taxon>
        <taxon>Phaeodactylibacter</taxon>
    </lineage>
</organism>
<name>A0A098SDJ3_9BACT</name>
<feature type="transmembrane region" description="Helical" evidence="5">
    <location>
        <begin position="280"/>
        <end position="297"/>
    </location>
</feature>
<evidence type="ECO:0000313" key="7">
    <source>
        <dbReference type="EMBL" id="KGE89703.1"/>
    </source>
</evidence>
<protein>
    <recommendedName>
        <fullName evidence="6">EamA domain-containing protein</fullName>
    </recommendedName>
</protein>
<dbReference type="AlphaFoldDB" id="A0A098SDJ3"/>
<evidence type="ECO:0000256" key="5">
    <source>
        <dbReference type="SAM" id="Phobius"/>
    </source>
</evidence>
<dbReference type="Proteomes" id="UP000029736">
    <property type="component" value="Unassembled WGS sequence"/>
</dbReference>
<accession>A0A098SDJ3</accession>
<feature type="transmembrane region" description="Helical" evidence="5">
    <location>
        <begin position="74"/>
        <end position="92"/>
    </location>
</feature>
<comment type="subcellular location">
    <subcellularLocation>
        <location evidence="1">Membrane</location>
        <topology evidence="1">Multi-pass membrane protein</topology>
    </subcellularLocation>
</comment>
<evidence type="ECO:0000256" key="4">
    <source>
        <dbReference type="ARBA" id="ARBA00023136"/>
    </source>
</evidence>
<dbReference type="OrthoDB" id="9812547at2"/>
<gene>
    <name evidence="7" type="ORF">IX84_01330</name>
</gene>
<feature type="transmembrane region" description="Helical" evidence="5">
    <location>
        <begin position="42"/>
        <end position="62"/>
    </location>
</feature>
<reference evidence="7 8" key="1">
    <citation type="journal article" date="2014" name="Int. J. Syst. Evol. Microbiol.">
        <title>Phaeodactylibacter xiamenensis gen. nov., sp. nov., a member of the family Saprospiraceae isolated from the marine alga Phaeodactylum tricornutum.</title>
        <authorList>
            <person name="Chen Z.Jr."/>
            <person name="Lei X."/>
            <person name="Lai Q."/>
            <person name="Li Y."/>
            <person name="Zhang B."/>
            <person name="Zhang J."/>
            <person name="Zhang H."/>
            <person name="Yang L."/>
            <person name="Zheng W."/>
            <person name="Tian Y."/>
            <person name="Yu Z."/>
            <person name="Xu H.Jr."/>
            <person name="Zheng T."/>
        </authorList>
    </citation>
    <scope>NUCLEOTIDE SEQUENCE [LARGE SCALE GENOMIC DNA]</scope>
    <source>
        <strain evidence="7 8">KD52</strain>
    </source>
</reference>
<feature type="transmembrane region" description="Helical" evidence="5">
    <location>
        <begin position="257"/>
        <end position="274"/>
    </location>
</feature>
<sequence length="300" mass="32418">MLKAIQQADPKRLSLLAILLLCFIWGTTHIAVKYAIQTIPVFFMAGIRELMASLIFLGLSLGLEKPKAIDWKEVLRQGLFGLGFFAFARGLMVLGLDYAPAGLVALVFSLIPVYVLLINLLMGQGRMNRRIVTGLLLGALGMFLVFRESLFNLEGTDALIGMGIALGGAICWAGTSVLLSDGRDGDLPAMFRSAVQLFFGAMGLLLISGVLLEPVDFAAISGTSMLGVAYLVLFGSIAGFGSYVYAIRHLPVAQVTLYAYINPFVALFFGWLLLDELLTLELLLSFGVTLAGVWLLSRGR</sequence>
<dbReference type="STRING" id="1524460.IX84_01330"/>
<comment type="caution">
    <text evidence="7">The sequence shown here is derived from an EMBL/GenBank/DDBJ whole genome shotgun (WGS) entry which is preliminary data.</text>
</comment>
<dbReference type="EMBL" id="JPOS01000003">
    <property type="protein sequence ID" value="KGE89703.1"/>
    <property type="molecule type" value="Genomic_DNA"/>
</dbReference>
<dbReference type="InterPro" id="IPR000620">
    <property type="entry name" value="EamA_dom"/>
</dbReference>
<dbReference type="SUPFAM" id="SSF103481">
    <property type="entry name" value="Multidrug resistance efflux transporter EmrE"/>
    <property type="match status" value="2"/>
</dbReference>
<dbReference type="InterPro" id="IPR037185">
    <property type="entry name" value="EmrE-like"/>
</dbReference>
<keyword evidence="4 5" id="KW-0472">Membrane</keyword>
<evidence type="ECO:0000313" key="8">
    <source>
        <dbReference type="Proteomes" id="UP000029736"/>
    </source>
</evidence>
<feature type="transmembrane region" description="Helical" evidence="5">
    <location>
        <begin position="12"/>
        <end position="36"/>
    </location>
</feature>
<keyword evidence="2 5" id="KW-0812">Transmembrane</keyword>
<feature type="transmembrane region" description="Helical" evidence="5">
    <location>
        <begin position="224"/>
        <end position="245"/>
    </location>
</feature>
<feature type="domain" description="EamA" evidence="6">
    <location>
        <begin position="160"/>
        <end position="297"/>
    </location>
</feature>
<proteinExistence type="predicted"/>
<dbReference type="Pfam" id="PF00892">
    <property type="entry name" value="EamA"/>
    <property type="match status" value="2"/>
</dbReference>
<dbReference type="PANTHER" id="PTHR32322">
    <property type="entry name" value="INNER MEMBRANE TRANSPORTER"/>
    <property type="match status" value="1"/>
</dbReference>
<evidence type="ECO:0000256" key="3">
    <source>
        <dbReference type="ARBA" id="ARBA00022989"/>
    </source>
</evidence>
<keyword evidence="8" id="KW-1185">Reference proteome</keyword>
<dbReference type="RefSeq" id="WP_044215879.1">
    <property type="nucleotide sequence ID" value="NZ_JBKAGJ010000005.1"/>
</dbReference>
<feature type="transmembrane region" description="Helical" evidence="5">
    <location>
        <begin position="191"/>
        <end position="212"/>
    </location>
</feature>
<evidence type="ECO:0000256" key="2">
    <source>
        <dbReference type="ARBA" id="ARBA00022692"/>
    </source>
</evidence>
<evidence type="ECO:0000256" key="1">
    <source>
        <dbReference type="ARBA" id="ARBA00004141"/>
    </source>
</evidence>
<feature type="domain" description="EamA" evidence="6">
    <location>
        <begin position="14"/>
        <end position="146"/>
    </location>
</feature>
<feature type="transmembrane region" description="Helical" evidence="5">
    <location>
        <begin position="158"/>
        <end position="179"/>
    </location>
</feature>
<keyword evidence="3 5" id="KW-1133">Transmembrane helix</keyword>
<dbReference type="GO" id="GO:0016020">
    <property type="term" value="C:membrane"/>
    <property type="evidence" value="ECO:0007669"/>
    <property type="project" value="UniProtKB-SubCell"/>
</dbReference>
<dbReference type="InterPro" id="IPR050638">
    <property type="entry name" value="AA-Vitamin_Transporters"/>
</dbReference>
<evidence type="ECO:0000259" key="6">
    <source>
        <dbReference type="Pfam" id="PF00892"/>
    </source>
</evidence>
<feature type="transmembrane region" description="Helical" evidence="5">
    <location>
        <begin position="98"/>
        <end position="118"/>
    </location>
</feature>
<feature type="transmembrane region" description="Helical" evidence="5">
    <location>
        <begin position="130"/>
        <end position="146"/>
    </location>
</feature>
<dbReference type="PANTHER" id="PTHR32322:SF14">
    <property type="entry name" value="PROTEIN PAGO"/>
    <property type="match status" value="1"/>
</dbReference>